<protein>
    <submittedName>
        <fullName evidence="3">Efflux transporter outer membrane subunit</fullName>
    </submittedName>
</protein>
<evidence type="ECO:0000313" key="4">
    <source>
        <dbReference type="Proteomes" id="UP001597237"/>
    </source>
</evidence>
<comment type="caution">
    <text evidence="3">The sequence shown here is derived from an EMBL/GenBank/DDBJ whole genome shotgun (WGS) entry which is preliminary data.</text>
</comment>
<dbReference type="Gene3D" id="2.20.200.10">
    <property type="entry name" value="Outer membrane efflux proteins (OEP)"/>
    <property type="match status" value="1"/>
</dbReference>
<dbReference type="Gene3D" id="1.20.1600.10">
    <property type="entry name" value="Outer membrane efflux proteins (OEP)"/>
    <property type="match status" value="1"/>
</dbReference>
<dbReference type="PANTHER" id="PTHR30203:SF21">
    <property type="entry name" value="OUTER MEMBRANE COMPONENT OF MULTIDRUG EFFLUX PUMP-RELATED"/>
    <property type="match status" value="1"/>
</dbReference>
<sequence length="475" mass="49682">MRTRLLSTLAAAAVLAGCAAGPDYQAPGTPPSAGGAFVASAEPVFTPEAPPADWWRLYQDPALETLVAEALANNREIAVARANLERVRAVLGETRAARLPGTLVSGSAQRVRQPDPFTGEGVEDTVSSAGIDVSYEVDLFGRIGRSVEAAQADAGAAQAVLDAVRITVAGETARAYADACAANMQIAAGERAVKLQQDTYDLTRRQLDVGRGNGLDVASAASELETTRAALPPFRAAREAALFRLAVLTGRPPAEAPAAVRDCPTVPTLARPIPVGDGTQLLRRRPDVREAERRLAAATARIGVATADLYPRVTLGGALSTNDAGGSFGDDFSFSIGPLIQWSFPNVAAARARVRQASAGADAALAQFEQTTLSALQETETALVRYARELDRRAALERALEAGREAARLSRMRYEAGADSLLAVLIAEQRVAQLELQLAQSQAAAADGQIVLFKALGGGWDTPQAQATARAAVEG</sequence>
<dbReference type="InterPro" id="IPR010131">
    <property type="entry name" value="MdtP/NodT-like"/>
</dbReference>
<organism evidence="3 4">
    <name type="scientific">Phenylobacterium terrae</name>
    <dbReference type="NCBI Taxonomy" id="2665495"/>
    <lineage>
        <taxon>Bacteria</taxon>
        <taxon>Pseudomonadati</taxon>
        <taxon>Pseudomonadota</taxon>
        <taxon>Alphaproteobacteria</taxon>
        <taxon>Caulobacterales</taxon>
        <taxon>Caulobacteraceae</taxon>
        <taxon>Phenylobacterium</taxon>
    </lineage>
</organism>
<reference evidence="4" key="1">
    <citation type="journal article" date="2019" name="Int. J. Syst. Evol. Microbiol.">
        <title>The Global Catalogue of Microorganisms (GCM) 10K type strain sequencing project: providing services to taxonomists for standard genome sequencing and annotation.</title>
        <authorList>
            <consortium name="The Broad Institute Genomics Platform"/>
            <consortium name="The Broad Institute Genome Sequencing Center for Infectious Disease"/>
            <person name="Wu L."/>
            <person name="Ma J."/>
        </authorList>
    </citation>
    <scope>NUCLEOTIDE SEQUENCE [LARGE SCALE GENOMIC DNA]</scope>
    <source>
        <strain evidence="4">DFY28</strain>
    </source>
</reference>
<keyword evidence="2" id="KW-0812">Transmembrane</keyword>
<dbReference type="Proteomes" id="UP001597237">
    <property type="component" value="Unassembled WGS sequence"/>
</dbReference>
<keyword evidence="2" id="KW-0564">Palmitate</keyword>
<keyword evidence="2" id="KW-0472">Membrane</keyword>
<dbReference type="NCBIfam" id="TIGR01845">
    <property type="entry name" value="outer_NodT"/>
    <property type="match status" value="1"/>
</dbReference>
<feature type="chain" id="PRO_5044979592" evidence="2">
    <location>
        <begin position="26"/>
        <end position="475"/>
    </location>
</feature>
<keyword evidence="2" id="KW-0732">Signal</keyword>
<dbReference type="EMBL" id="JBHUEY010000001">
    <property type="protein sequence ID" value="MFD1783460.1"/>
    <property type="molecule type" value="Genomic_DNA"/>
</dbReference>
<dbReference type="PROSITE" id="PS51257">
    <property type="entry name" value="PROKAR_LIPOPROTEIN"/>
    <property type="match status" value="1"/>
</dbReference>
<accession>A0ABW4N2Q0</accession>
<proteinExistence type="inferred from homology"/>
<evidence type="ECO:0000256" key="1">
    <source>
        <dbReference type="ARBA" id="ARBA00007613"/>
    </source>
</evidence>
<dbReference type="SUPFAM" id="SSF56954">
    <property type="entry name" value="Outer membrane efflux proteins (OEP)"/>
    <property type="match status" value="1"/>
</dbReference>
<keyword evidence="4" id="KW-1185">Reference proteome</keyword>
<dbReference type="InterPro" id="IPR003423">
    <property type="entry name" value="OMP_efflux"/>
</dbReference>
<dbReference type="PANTHER" id="PTHR30203">
    <property type="entry name" value="OUTER MEMBRANE CATION EFFLUX PROTEIN"/>
    <property type="match status" value="1"/>
</dbReference>
<comment type="subcellular location">
    <subcellularLocation>
        <location evidence="2">Cell membrane</location>
        <topology evidence="2">Lipid-anchor</topology>
    </subcellularLocation>
</comment>
<comment type="similarity">
    <text evidence="1 2">Belongs to the outer membrane factor (OMF) (TC 1.B.17) family.</text>
</comment>
<name>A0ABW4N2Q0_9CAUL</name>
<gene>
    <name evidence="3" type="ORF">ACFSC0_08655</name>
</gene>
<dbReference type="Pfam" id="PF02321">
    <property type="entry name" value="OEP"/>
    <property type="match status" value="2"/>
</dbReference>
<keyword evidence="2" id="KW-1134">Transmembrane beta strand</keyword>
<feature type="signal peptide" evidence="2">
    <location>
        <begin position="1"/>
        <end position="25"/>
    </location>
</feature>
<dbReference type="RefSeq" id="WP_377283997.1">
    <property type="nucleotide sequence ID" value="NZ_JBHRSI010000010.1"/>
</dbReference>
<evidence type="ECO:0000256" key="2">
    <source>
        <dbReference type="RuleBase" id="RU362097"/>
    </source>
</evidence>
<evidence type="ECO:0000313" key="3">
    <source>
        <dbReference type="EMBL" id="MFD1783460.1"/>
    </source>
</evidence>
<keyword evidence="2" id="KW-0449">Lipoprotein</keyword>